<dbReference type="CDD" id="cd00167">
    <property type="entry name" value="SANT"/>
    <property type="match status" value="2"/>
</dbReference>
<sequence>METKAEPAVDSALPPHPPRHSTSSPSSPILVDDSAGGSASAAGEGSGADVVVLEGQASGGAAVEDRVKGPWSPEEDVILSRLVSKFGARNWSLIARGIPGRSGKSCRLRWCNQLDPYVKRRPFTGTSSSCLFFGLCSQTLFATVPIVPSFGSFDDGIGFYLCNIAEHPEILGLHWQLNPSKDLEPLTNAELASLTPAFHDELELFCRTVGIGNGAHVGSISGVVSVSNYIRQVEEEDRIIIAAHAIHGNKWASIARLLEGRTDNAIKNHWNSTLRRRCTEGERHKTSDAPREVSIEKNKGPSDESPSVDNANSLKSMELRDPSSRENVSDNSGEVVIVRNEPPKPEIKDPPYLFRPVARVSAFSPYACMSRRPSGLEVARRGQPDGPLYEAWKPGGGICKFLDNVSCEPQVPQRCGHDCCGIQDKGRPSGSLLGPEFVEFEEPPPISSHELASVVKDISSIAWLKSGLNGSSTIC</sequence>
<dbReference type="FunFam" id="1.10.10.60:FF:000060">
    <property type="entry name" value="MYB transcription factor"/>
    <property type="match status" value="1"/>
</dbReference>
<evidence type="ECO:0000256" key="6">
    <source>
        <dbReference type="ARBA" id="ARBA00023242"/>
    </source>
</evidence>
<dbReference type="InterPro" id="IPR017930">
    <property type="entry name" value="Myb_dom"/>
</dbReference>
<proteinExistence type="predicted"/>
<dbReference type="EMBL" id="CP097507">
    <property type="protein sequence ID" value="URE06301.1"/>
    <property type="molecule type" value="Genomic_DNA"/>
</dbReference>
<feature type="domain" description="HTH myb-type" evidence="9">
    <location>
        <begin position="234"/>
        <end position="278"/>
    </location>
</feature>
<dbReference type="Proteomes" id="UP001055439">
    <property type="component" value="Chromosome 5"/>
</dbReference>
<feature type="domain" description="Myb-like" evidence="8">
    <location>
        <begin position="63"/>
        <end position="114"/>
    </location>
</feature>
<dbReference type="GO" id="GO:0000981">
    <property type="term" value="F:DNA-binding transcription factor activity, RNA polymerase II-specific"/>
    <property type="evidence" value="ECO:0007669"/>
    <property type="project" value="TreeGrafter"/>
</dbReference>
<accession>A0A9E7G021</accession>
<dbReference type="PROSITE" id="PS50090">
    <property type="entry name" value="MYB_LIKE"/>
    <property type="match status" value="2"/>
</dbReference>
<protein>
    <submittedName>
        <fullName evidence="10">Myb-like DNA-binding domain</fullName>
    </submittedName>
</protein>
<evidence type="ECO:0000256" key="3">
    <source>
        <dbReference type="ARBA" id="ARBA00023015"/>
    </source>
</evidence>
<evidence type="ECO:0000256" key="7">
    <source>
        <dbReference type="SAM" id="MobiDB-lite"/>
    </source>
</evidence>
<gene>
    <name evidence="10" type="ORF">MUK42_19285</name>
</gene>
<dbReference type="InterPro" id="IPR009057">
    <property type="entry name" value="Homeodomain-like_sf"/>
</dbReference>
<dbReference type="GO" id="GO:0005634">
    <property type="term" value="C:nucleus"/>
    <property type="evidence" value="ECO:0007669"/>
    <property type="project" value="UniProtKB-SubCell"/>
</dbReference>
<dbReference type="Gene3D" id="1.10.10.60">
    <property type="entry name" value="Homeodomain-like"/>
    <property type="match status" value="2"/>
</dbReference>
<name>A0A9E7G021_9LILI</name>
<feature type="domain" description="HTH myb-type" evidence="9">
    <location>
        <begin position="64"/>
        <end position="118"/>
    </location>
</feature>
<organism evidence="10 11">
    <name type="scientific">Musa troglodytarum</name>
    <name type="common">fe'i banana</name>
    <dbReference type="NCBI Taxonomy" id="320322"/>
    <lineage>
        <taxon>Eukaryota</taxon>
        <taxon>Viridiplantae</taxon>
        <taxon>Streptophyta</taxon>
        <taxon>Embryophyta</taxon>
        <taxon>Tracheophyta</taxon>
        <taxon>Spermatophyta</taxon>
        <taxon>Magnoliopsida</taxon>
        <taxon>Liliopsida</taxon>
        <taxon>Zingiberales</taxon>
        <taxon>Musaceae</taxon>
        <taxon>Musa</taxon>
    </lineage>
</organism>
<evidence type="ECO:0000256" key="4">
    <source>
        <dbReference type="ARBA" id="ARBA00023125"/>
    </source>
</evidence>
<evidence type="ECO:0000256" key="1">
    <source>
        <dbReference type="ARBA" id="ARBA00004123"/>
    </source>
</evidence>
<dbReference type="PROSITE" id="PS51294">
    <property type="entry name" value="HTH_MYB"/>
    <property type="match status" value="2"/>
</dbReference>
<keyword evidence="11" id="KW-1185">Reference proteome</keyword>
<dbReference type="Pfam" id="PF00249">
    <property type="entry name" value="Myb_DNA-binding"/>
    <property type="match status" value="2"/>
</dbReference>
<feature type="compositionally biased region" description="Basic and acidic residues" evidence="7">
    <location>
        <begin position="278"/>
        <end position="302"/>
    </location>
</feature>
<feature type="region of interest" description="Disordered" evidence="7">
    <location>
        <begin position="1"/>
        <end position="46"/>
    </location>
</feature>
<dbReference type="InterPro" id="IPR050560">
    <property type="entry name" value="MYB_TF"/>
</dbReference>
<evidence type="ECO:0000313" key="10">
    <source>
        <dbReference type="EMBL" id="URE06301.1"/>
    </source>
</evidence>
<comment type="subcellular location">
    <subcellularLocation>
        <location evidence="1">Nucleus</location>
    </subcellularLocation>
</comment>
<dbReference type="AlphaFoldDB" id="A0A9E7G021"/>
<keyword evidence="5" id="KW-0804">Transcription</keyword>
<keyword evidence="6" id="KW-0539">Nucleus</keyword>
<feature type="compositionally biased region" description="Basic and acidic residues" evidence="7">
    <location>
        <begin position="317"/>
        <end position="328"/>
    </location>
</feature>
<dbReference type="OrthoDB" id="2143914at2759"/>
<feature type="compositionally biased region" description="Polar residues" evidence="7">
    <location>
        <begin position="304"/>
        <end position="315"/>
    </location>
</feature>
<evidence type="ECO:0000259" key="8">
    <source>
        <dbReference type="PROSITE" id="PS50090"/>
    </source>
</evidence>
<dbReference type="PANTHER" id="PTHR45614:SF25">
    <property type="entry name" value="MYB PROTEIN"/>
    <property type="match status" value="1"/>
</dbReference>
<dbReference type="SMART" id="SM00717">
    <property type="entry name" value="SANT"/>
    <property type="match status" value="2"/>
</dbReference>
<evidence type="ECO:0000259" key="9">
    <source>
        <dbReference type="PROSITE" id="PS51294"/>
    </source>
</evidence>
<keyword evidence="3" id="KW-0805">Transcription regulation</keyword>
<feature type="compositionally biased region" description="Low complexity" evidence="7">
    <location>
        <begin position="20"/>
        <end position="46"/>
    </location>
</feature>
<evidence type="ECO:0000256" key="2">
    <source>
        <dbReference type="ARBA" id="ARBA00022737"/>
    </source>
</evidence>
<dbReference type="GO" id="GO:0000978">
    <property type="term" value="F:RNA polymerase II cis-regulatory region sequence-specific DNA binding"/>
    <property type="evidence" value="ECO:0007669"/>
    <property type="project" value="TreeGrafter"/>
</dbReference>
<evidence type="ECO:0000313" key="11">
    <source>
        <dbReference type="Proteomes" id="UP001055439"/>
    </source>
</evidence>
<keyword evidence="2" id="KW-0677">Repeat</keyword>
<reference evidence="10" key="1">
    <citation type="submission" date="2022-05" db="EMBL/GenBank/DDBJ databases">
        <title>The Musa troglodytarum L. genome provides insights into the mechanism of non-climacteric behaviour and enrichment of carotenoids.</title>
        <authorList>
            <person name="Wang J."/>
        </authorList>
    </citation>
    <scope>NUCLEOTIDE SEQUENCE</scope>
    <source>
        <tissue evidence="10">Leaf</tissue>
    </source>
</reference>
<feature type="domain" description="Myb-like" evidence="8">
    <location>
        <begin position="234"/>
        <end position="274"/>
    </location>
</feature>
<evidence type="ECO:0000256" key="5">
    <source>
        <dbReference type="ARBA" id="ARBA00023163"/>
    </source>
</evidence>
<feature type="region of interest" description="Disordered" evidence="7">
    <location>
        <begin position="278"/>
        <end position="332"/>
    </location>
</feature>
<dbReference type="SUPFAM" id="SSF46689">
    <property type="entry name" value="Homeodomain-like"/>
    <property type="match status" value="1"/>
</dbReference>
<dbReference type="PANTHER" id="PTHR45614">
    <property type="entry name" value="MYB PROTEIN-RELATED"/>
    <property type="match status" value="1"/>
</dbReference>
<dbReference type="InterPro" id="IPR001005">
    <property type="entry name" value="SANT/Myb"/>
</dbReference>
<keyword evidence="4 10" id="KW-0238">DNA-binding</keyword>